<feature type="compositionally biased region" description="Low complexity" evidence="10">
    <location>
        <begin position="108"/>
        <end position="124"/>
    </location>
</feature>
<dbReference type="GO" id="GO:0016989">
    <property type="term" value="F:sigma factor antagonist activity"/>
    <property type="evidence" value="ECO:0007669"/>
    <property type="project" value="TreeGrafter"/>
</dbReference>
<evidence type="ECO:0000256" key="3">
    <source>
        <dbReference type="ARBA" id="ARBA00022475"/>
    </source>
</evidence>
<dbReference type="EMBL" id="DSMG01000130">
    <property type="protein sequence ID" value="HDX32397.1"/>
    <property type="molecule type" value="Genomic_DNA"/>
</dbReference>
<dbReference type="InterPro" id="IPR041916">
    <property type="entry name" value="Anti_sigma_zinc_sf"/>
</dbReference>
<evidence type="ECO:0000256" key="8">
    <source>
        <dbReference type="ARBA" id="ARBA00030803"/>
    </source>
</evidence>
<evidence type="ECO:0000256" key="6">
    <source>
        <dbReference type="ARBA" id="ARBA00023136"/>
    </source>
</evidence>
<dbReference type="GO" id="GO:0006417">
    <property type="term" value="P:regulation of translation"/>
    <property type="evidence" value="ECO:0007669"/>
    <property type="project" value="TreeGrafter"/>
</dbReference>
<evidence type="ECO:0000256" key="5">
    <source>
        <dbReference type="ARBA" id="ARBA00022989"/>
    </source>
</evidence>
<feature type="transmembrane region" description="Helical" evidence="11">
    <location>
        <begin position="134"/>
        <end position="157"/>
    </location>
</feature>
<evidence type="ECO:0000313" key="13">
    <source>
        <dbReference type="EMBL" id="HDX32397.1"/>
    </source>
</evidence>
<dbReference type="Pfam" id="PF10099">
    <property type="entry name" value="RskA_C"/>
    <property type="match status" value="1"/>
</dbReference>
<feature type="coiled-coil region" evidence="9">
    <location>
        <begin position="161"/>
        <end position="195"/>
    </location>
</feature>
<dbReference type="GO" id="GO:0005886">
    <property type="term" value="C:plasma membrane"/>
    <property type="evidence" value="ECO:0007669"/>
    <property type="project" value="UniProtKB-SubCell"/>
</dbReference>
<reference evidence="13" key="1">
    <citation type="journal article" date="2020" name="mSystems">
        <title>Genome- and Community-Level Interaction Insights into Carbon Utilization and Element Cycling Functions of Hydrothermarchaeota in Hydrothermal Sediment.</title>
        <authorList>
            <person name="Zhou Z."/>
            <person name="Liu Y."/>
            <person name="Xu W."/>
            <person name="Pan J."/>
            <person name="Luo Z.H."/>
            <person name="Li M."/>
        </authorList>
    </citation>
    <scope>NUCLEOTIDE SEQUENCE [LARGE SCALE GENOMIC DNA]</scope>
    <source>
        <strain evidence="13">SpSt-289</strain>
    </source>
</reference>
<keyword evidence="6 11" id="KW-0472">Membrane</keyword>
<proteinExistence type="predicted"/>
<evidence type="ECO:0000256" key="1">
    <source>
        <dbReference type="ARBA" id="ARBA00004167"/>
    </source>
</evidence>
<evidence type="ECO:0000259" key="12">
    <source>
        <dbReference type="Pfam" id="PF10099"/>
    </source>
</evidence>
<dbReference type="PANTHER" id="PTHR37461">
    <property type="entry name" value="ANTI-SIGMA-K FACTOR RSKA"/>
    <property type="match status" value="1"/>
</dbReference>
<comment type="caution">
    <text evidence="13">The sequence shown here is derived from an EMBL/GenBank/DDBJ whole genome shotgun (WGS) entry which is preliminary data.</text>
</comment>
<feature type="domain" description="Anti-sigma K factor RskA C-terminal" evidence="12">
    <location>
        <begin position="139"/>
        <end position="303"/>
    </location>
</feature>
<feature type="region of interest" description="Disordered" evidence="10">
    <location>
        <begin position="104"/>
        <end position="124"/>
    </location>
</feature>
<dbReference type="InterPro" id="IPR051474">
    <property type="entry name" value="Anti-sigma-K/W_factor"/>
</dbReference>
<sequence length="307" mass="33383">MSQGLSYDEVMEMLPAYVLGALEADEMAAVEEYLQRHRLLEERLHTLRESTAQLALAAPVAVPPRHVKEALMARVRREASPLSQTVLEPERRKPVNPLLRHTLAGQKPARPASSPFKASAPSAPSIASGRRFNFGWVAAAMMAALMVLAIVLTNALYRNRLETLQQEIALRDKRLEEMNRQIEVLEQQFLGAQNQLAAFTQPDRVIPLTGTEAAPEVRGVFFQKNRSGVLLVQGLQPLPPSQTYQLWLIPPEGTPISAGLLGRDGVTADSVRTVAIPQEAEDFAAVGISIEPEGGSPSPTGPIVALG</sequence>
<keyword evidence="5 11" id="KW-1133">Transmembrane helix</keyword>
<protein>
    <recommendedName>
        <fullName evidence="8">Regulator of SigK</fullName>
    </recommendedName>
    <alternativeName>
        <fullName evidence="7">Sigma-K anti-sigma factor RskA</fullName>
    </alternativeName>
</protein>
<gene>
    <name evidence="13" type="ORF">ENQ20_13060</name>
</gene>
<dbReference type="PANTHER" id="PTHR37461:SF1">
    <property type="entry name" value="ANTI-SIGMA-K FACTOR RSKA"/>
    <property type="match status" value="1"/>
</dbReference>
<evidence type="ECO:0000256" key="10">
    <source>
        <dbReference type="SAM" id="MobiDB-lite"/>
    </source>
</evidence>
<dbReference type="Gene3D" id="1.10.10.1320">
    <property type="entry name" value="Anti-sigma factor, zinc-finger domain"/>
    <property type="match status" value="1"/>
</dbReference>
<evidence type="ECO:0000256" key="9">
    <source>
        <dbReference type="SAM" id="Coils"/>
    </source>
</evidence>
<evidence type="ECO:0000256" key="7">
    <source>
        <dbReference type="ARBA" id="ARBA00029829"/>
    </source>
</evidence>
<name>A0A7C1FGS8_9CHLR</name>
<keyword evidence="9" id="KW-0175">Coiled coil</keyword>
<evidence type="ECO:0000256" key="2">
    <source>
        <dbReference type="ARBA" id="ARBA00004236"/>
    </source>
</evidence>
<accession>A0A7C1FGS8</accession>
<keyword evidence="3" id="KW-1003">Cell membrane</keyword>
<evidence type="ECO:0000256" key="4">
    <source>
        <dbReference type="ARBA" id="ARBA00022692"/>
    </source>
</evidence>
<dbReference type="InterPro" id="IPR018764">
    <property type="entry name" value="RskA_C"/>
</dbReference>
<organism evidence="13">
    <name type="scientific">Caldilinea aerophila</name>
    <dbReference type="NCBI Taxonomy" id="133453"/>
    <lineage>
        <taxon>Bacteria</taxon>
        <taxon>Bacillati</taxon>
        <taxon>Chloroflexota</taxon>
        <taxon>Caldilineae</taxon>
        <taxon>Caldilineales</taxon>
        <taxon>Caldilineaceae</taxon>
        <taxon>Caldilinea</taxon>
    </lineage>
</organism>
<comment type="subcellular location">
    <subcellularLocation>
        <location evidence="2">Cell membrane</location>
    </subcellularLocation>
    <subcellularLocation>
        <location evidence="1">Membrane</location>
        <topology evidence="1">Single-pass membrane protein</topology>
    </subcellularLocation>
</comment>
<evidence type="ECO:0000256" key="11">
    <source>
        <dbReference type="SAM" id="Phobius"/>
    </source>
</evidence>
<keyword evidence="4 11" id="KW-0812">Transmembrane</keyword>
<dbReference type="AlphaFoldDB" id="A0A7C1FGS8"/>